<dbReference type="RefSeq" id="WP_311718060.1">
    <property type="nucleotide sequence ID" value="NZ_JAVREZ010000015.1"/>
</dbReference>
<dbReference type="EMBL" id="JAVREZ010000015">
    <property type="protein sequence ID" value="MDT0485273.1"/>
    <property type="molecule type" value="Genomic_DNA"/>
</dbReference>
<proteinExistence type="predicted"/>
<accession>A0ABU2VI64</accession>
<sequence>MRGRPLRLKIYVAEGDLASHRPLPGDKAAKRLFANDGPFAEPGTERWRALGRHVDGMMIDVSVPESATVGALMDAAFAQARAATVTRWPPLEMWLADAVTREKLPADQRIADLDLAEDDPLVLYVKHPPGMYALAPIEDSAALIRRLELAEGVLPPDGGPRLWGVLLYTDADTELAAYVRTHFDDLNALSGPATRVFVVERPTDWRTAKRYWRGHLEPELYRTLSMMRWLNWRPYDRQGAYEIADFMGLDRALLPCLVFFQPTGGSPAEAEKVVFRIEDVSVGSFRSLFGGIATALGAMRDTSVTSLQAEMWEEEAMAHERYKEWFAEIRRQDPEWWRKQPLPARPKPSPQAVLSILATTGRAADAEAFARVRAAADAIKGRLSTVQSSSTDHTHTFINCRVVVTSGAAVSENFYFQGEKTTFINRPKDTVVRDFQNTYGPSAGSDDLTRLLELVLSSRTLSDDQRDEAAGTVHDLARLTSEPEPDVPAVRTRMDRLRELMAGSADIAQPALAIIASVAALFGG</sequence>
<comment type="caution">
    <text evidence="1">The sequence shown here is derived from an EMBL/GenBank/DDBJ whole genome shotgun (WGS) entry which is preliminary data.</text>
</comment>
<evidence type="ECO:0000313" key="2">
    <source>
        <dbReference type="Proteomes" id="UP001183824"/>
    </source>
</evidence>
<keyword evidence="2" id="KW-1185">Reference proteome</keyword>
<name>A0ABU2VI64_9ACTN</name>
<protein>
    <submittedName>
        <fullName evidence="1">Uncharacterized protein</fullName>
    </submittedName>
</protein>
<evidence type="ECO:0000313" key="1">
    <source>
        <dbReference type="EMBL" id="MDT0485273.1"/>
    </source>
</evidence>
<dbReference type="Proteomes" id="UP001183824">
    <property type="component" value="Unassembled WGS sequence"/>
</dbReference>
<reference evidence="2" key="1">
    <citation type="submission" date="2023-07" db="EMBL/GenBank/DDBJ databases">
        <title>30 novel species of actinomycetes from the DSMZ collection.</title>
        <authorList>
            <person name="Nouioui I."/>
        </authorList>
    </citation>
    <scope>NUCLEOTIDE SEQUENCE [LARGE SCALE GENOMIC DNA]</scope>
    <source>
        <strain evidence="2">DSM 41640</strain>
    </source>
</reference>
<gene>
    <name evidence="1" type="ORF">RNB18_34715</name>
</gene>
<organism evidence="1 2">
    <name type="scientific">Streptomyces doebereineriae</name>
    <dbReference type="NCBI Taxonomy" id="3075528"/>
    <lineage>
        <taxon>Bacteria</taxon>
        <taxon>Bacillati</taxon>
        <taxon>Actinomycetota</taxon>
        <taxon>Actinomycetes</taxon>
        <taxon>Kitasatosporales</taxon>
        <taxon>Streptomycetaceae</taxon>
        <taxon>Streptomyces</taxon>
    </lineage>
</organism>